<dbReference type="InterPro" id="IPR028098">
    <property type="entry name" value="Glyco_trans_4-like_N"/>
</dbReference>
<keyword evidence="6" id="KW-1185">Reference proteome</keyword>
<dbReference type="Gene3D" id="3.40.50.2000">
    <property type="entry name" value="Glycogen Phosphorylase B"/>
    <property type="match status" value="2"/>
</dbReference>
<evidence type="ECO:0000256" key="1">
    <source>
        <dbReference type="ARBA" id="ARBA00022676"/>
    </source>
</evidence>
<dbReference type="RefSeq" id="WP_248146046.1">
    <property type="nucleotide sequence ID" value="NZ_BAAAOF010000002.1"/>
</dbReference>
<dbReference type="CDD" id="cd03801">
    <property type="entry name" value="GT4_PimA-like"/>
    <property type="match status" value="1"/>
</dbReference>
<dbReference type="PANTHER" id="PTHR12526">
    <property type="entry name" value="GLYCOSYLTRANSFERASE"/>
    <property type="match status" value="1"/>
</dbReference>
<feature type="domain" description="Glycosyltransferase subfamily 4-like N-terminal" evidence="4">
    <location>
        <begin position="14"/>
        <end position="152"/>
    </location>
</feature>
<evidence type="ECO:0000259" key="3">
    <source>
        <dbReference type="Pfam" id="PF00534"/>
    </source>
</evidence>
<protein>
    <recommendedName>
        <fullName evidence="7">D-inositol 3-phosphate glycosyltransferase</fullName>
    </recommendedName>
</protein>
<dbReference type="SUPFAM" id="SSF53756">
    <property type="entry name" value="UDP-Glycosyltransferase/glycogen phosphorylase"/>
    <property type="match status" value="1"/>
</dbReference>
<accession>A0ABN2PF06</accession>
<organism evidence="5 6">
    <name type="scientific">Microbacterium aoyamense</name>
    <dbReference type="NCBI Taxonomy" id="344166"/>
    <lineage>
        <taxon>Bacteria</taxon>
        <taxon>Bacillati</taxon>
        <taxon>Actinomycetota</taxon>
        <taxon>Actinomycetes</taxon>
        <taxon>Micrococcales</taxon>
        <taxon>Microbacteriaceae</taxon>
        <taxon>Microbacterium</taxon>
    </lineage>
</organism>
<dbReference type="EMBL" id="BAAAOF010000002">
    <property type="protein sequence ID" value="GAA1919407.1"/>
    <property type="molecule type" value="Genomic_DNA"/>
</dbReference>
<evidence type="ECO:0000313" key="5">
    <source>
        <dbReference type="EMBL" id="GAA1919407.1"/>
    </source>
</evidence>
<keyword evidence="1" id="KW-0328">Glycosyltransferase</keyword>
<evidence type="ECO:0000256" key="2">
    <source>
        <dbReference type="ARBA" id="ARBA00022679"/>
    </source>
</evidence>
<gene>
    <name evidence="5" type="ORF">GCM10009775_09960</name>
</gene>
<dbReference type="Pfam" id="PF00534">
    <property type="entry name" value="Glycos_transf_1"/>
    <property type="match status" value="1"/>
</dbReference>
<name>A0ABN2PF06_9MICO</name>
<comment type="caution">
    <text evidence="5">The sequence shown here is derived from an EMBL/GenBank/DDBJ whole genome shotgun (WGS) entry which is preliminary data.</text>
</comment>
<keyword evidence="2" id="KW-0808">Transferase</keyword>
<reference evidence="5 6" key="1">
    <citation type="journal article" date="2019" name="Int. J. Syst. Evol. Microbiol.">
        <title>The Global Catalogue of Microorganisms (GCM) 10K type strain sequencing project: providing services to taxonomists for standard genome sequencing and annotation.</title>
        <authorList>
            <consortium name="The Broad Institute Genomics Platform"/>
            <consortium name="The Broad Institute Genome Sequencing Center for Infectious Disease"/>
            <person name="Wu L."/>
            <person name="Ma J."/>
        </authorList>
    </citation>
    <scope>NUCLEOTIDE SEQUENCE [LARGE SCALE GENOMIC DNA]</scope>
    <source>
        <strain evidence="5 6">JCM 14900</strain>
    </source>
</reference>
<evidence type="ECO:0000313" key="6">
    <source>
        <dbReference type="Proteomes" id="UP001501343"/>
    </source>
</evidence>
<sequence length="339" mass="35811">MRVVNLVCSDGFAGVENYIVNVSRGLAQDGVDVTVIGGSRAKMTAALAGSDVEWLPGDDMRGALASLRGARAADILHTHMSQADLVGWIHRRGRGRGARQVSTRHFAGARGSSAVARAVFGPVGRSLSAQIAISQFVADHVEPPTEVVYSGVATVDAEHPRERYVFAAQRFEAEKHTADVINAFASSTAASEGWMLRIAGDGSERAELERLAVDRGVAHAVEFLGYRSDVDDLLSRAALVVAPTPREGLGISVLEAMAQATPVVASAGGGHLETVGVATPELLYPPGDTGAAARAIDRLVYDEDFRRASGAALRDLQRKAFTIESQVAGTRAVYERVLA</sequence>
<dbReference type="Pfam" id="PF13439">
    <property type="entry name" value="Glyco_transf_4"/>
    <property type="match status" value="1"/>
</dbReference>
<dbReference type="Proteomes" id="UP001501343">
    <property type="component" value="Unassembled WGS sequence"/>
</dbReference>
<evidence type="ECO:0008006" key="7">
    <source>
        <dbReference type="Google" id="ProtNLM"/>
    </source>
</evidence>
<evidence type="ECO:0000259" key="4">
    <source>
        <dbReference type="Pfam" id="PF13439"/>
    </source>
</evidence>
<dbReference type="InterPro" id="IPR001296">
    <property type="entry name" value="Glyco_trans_1"/>
</dbReference>
<feature type="domain" description="Glycosyl transferase family 1" evidence="3">
    <location>
        <begin position="161"/>
        <end position="309"/>
    </location>
</feature>
<proteinExistence type="predicted"/>